<evidence type="ECO:0000256" key="9">
    <source>
        <dbReference type="ARBA" id="ARBA00022771"/>
    </source>
</evidence>
<feature type="region of interest" description="Disordered" evidence="20">
    <location>
        <begin position="468"/>
        <end position="491"/>
    </location>
</feature>
<evidence type="ECO:0000256" key="22">
    <source>
        <dbReference type="SAM" id="SignalP"/>
    </source>
</evidence>
<dbReference type="EMBL" id="MU004234">
    <property type="protein sequence ID" value="KAF2670347.1"/>
    <property type="molecule type" value="Genomic_DNA"/>
</dbReference>
<dbReference type="PROSITE" id="PS50089">
    <property type="entry name" value="ZF_RING_2"/>
    <property type="match status" value="1"/>
</dbReference>
<keyword evidence="9 19" id="KW-0863">Zinc-finger</keyword>
<feature type="compositionally biased region" description="Polar residues" evidence="20">
    <location>
        <begin position="472"/>
        <end position="484"/>
    </location>
</feature>
<evidence type="ECO:0000256" key="7">
    <source>
        <dbReference type="ARBA" id="ARBA00022723"/>
    </source>
</evidence>
<evidence type="ECO:0000313" key="24">
    <source>
        <dbReference type="EMBL" id="KAF2670347.1"/>
    </source>
</evidence>
<evidence type="ECO:0000256" key="19">
    <source>
        <dbReference type="PROSITE-ProRule" id="PRU00175"/>
    </source>
</evidence>
<dbReference type="Proteomes" id="UP000799302">
    <property type="component" value="Unassembled WGS sequence"/>
</dbReference>
<accession>A0A6A6UFW5</accession>
<feature type="transmembrane region" description="Helical" evidence="21">
    <location>
        <begin position="538"/>
        <end position="556"/>
    </location>
</feature>
<protein>
    <recommendedName>
        <fullName evidence="16">DSC E3 ubiquitin ligase complex subunit A</fullName>
        <ecNumber evidence="4">2.3.2.27</ecNumber>
    </recommendedName>
    <alternativeName>
        <fullName evidence="17">Defective for SREBP cleavage protein A</fullName>
    </alternativeName>
    <alternativeName>
        <fullName evidence="18">RING-type E3 ubiquitin transferase dscA</fullName>
    </alternativeName>
</protein>
<evidence type="ECO:0000256" key="6">
    <source>
        <dbReference type="ARBA" id="ARBA00022692"/>
    </source>
</evidence>
<evidence type="ECO:0000256" key="14">
    <source>
        <dbReference type="ARBA" id="ARBA00056116"/>
    </source>
</evidence>
<feature type="region of interest" description="Disordered" evidence="20">
    <location>
        <begin position="682"/>
        <end position="706"/>
    </location>
</feature>
<feature type="transmembrane region" description="Helical" evidence="21">
    <location>
        <begin position="562"/>
        <end position="580"/>
    </location>
</feature>
<comment type="pathway">
    <text evidence="3">Protein modification; protein ubiquitination.</text>
</comment>
<dbReference type="OrthoDB" id="9984778at2759"/>
<dbReference type="FunFam" id="3.30.40.10:FF:000626">
    <property type="entry name" value="Transmembrane ubiquitin ligase 1"/>
    <property type="match status" value="1"/>
</dbReference>
<reference evidence="24" key="1">
    <citation type="journal article" date="2020" name="Stud. Mycol.">
        <title>101 Dothideomycetes genomes: a test case for predicting lifestyles and emergence of pathogens.</title>
        <authorList>
            <person name="Haridas S."/>
            <person name="Albert R."/>
            <person name="Binder M."/>
            <person name="Bloem J."/>
            <person name="Labutti K."/>
            <person name="Salamov A."/>
            <person name="Andreopoulos B."/>
            <person name="Baker S."/>
            <person name="Barry K."/>
            <person name="Bills G."/>
            <person name="Bluhm B."/>
            <person name="Cannon C."/>
            <person name="Castanera R."/>
            <person name="Culley D."/>
            <person name="Daum C."/>
            <person name="Ezra D."/>
            <person name="Gonzalez J."/>
            <person name="Henrissat B."/>
            <person name="Kuo A."/>
            <person name="Liang C."/>
            <person name="Lipzen A."/>
            <person name="Lutzoni F."/>
            <person name="Magnuson J."/>
            <person name="Mondo S."/>
            <person name="Nolan M."/>
            <person name="Ohm R."/>
            <person name="Pangilinan J."/>
            <person name="Park H.-J."/>
            <person name="Ramirez L."/>
            <person name="Alfaro M."/>
            <person name="Sun H."/>
            <person name="Tritt A."/>
            <person name="Yoshinaga Y."/>
            <person name="Zwiers L.-H."/>
            <person name="Turgeon B."/>
            <person name="Goodwin S."/>
            <person name="Spatafora J."/>
            <person name="Crous P."/>
            <person name="Grigoriev I."/>
        </authorList>
    </citation>
    <scope>NUCLEOTIDE SEQUENCE</scope>
    <source>
        <strain evidence="24">CBS 115976</strain>
    </source>
</reference>
<dbReference type="EC" id="2.3.2.27" evidence="4"/>
<dbReference type="UniPathway" id="UPA00143"/>
<proteinExistence type="predicted"/>
<feature type="transmembrane region" description="Helical" evidence="21">
    <location>
        <begin position="401"/>
        <end position="423"/>
    </location>
</feature>
<evidence type="ECO:0000256" key="17">
    <source>
        <dbReference type="ARBA" id="ARBA00077885"/>
    </source>
</evidence>
<keyword evidence="13 21" id="KW-0472">Membrane</keyword>
<evidence type="ECO:0000256" key="10">
    <source>
        <dbReference type="ARBA" id="ARBA00022786"/>
    </source>
</evidence>
<organism evidence="24 25">
    <name type="scientific">Microthyrium microscopicum</name>
    <dbReference type="NCBI Taxonomy" id="703497"/>
    <lineage>
        <taxon>Eukaryota</taxon>
        <taxon>Fungi</taxon>
        <taxon>Dikarya</taxon>
        <taxon>Ascomycota</taxon>
        <taxon>Pezizomycotina</taxon>
        <taxon>Dothideomycetes</taxon>
        <taxon>Dothideomycetes incertae sedis</taxon>
        <taxon>Microthyriales</taxon>
        <taxon>Microthyriaceae</taxon>
        <taxon>Microthyrium</taxon>
    </lineage>
</organism>
<evidence type="ECO:0000313" key="25">
    <source>
        <dbReference type="Proteomes" id="UP000799302"/>
    </source>
</evidence>
<comment type="function">
    <text evidence="14">Catalytic component of the DSC E3 ubiquitin ligase complex which is required for the srbA transcriptional activator proteolytic cleavage to release the soluble transcription factor from the membrane in low oxygen or sterol conditions. Required for growth during hypoxia and triazole drug susceptibility, as well as for virulence in a murine model of invasive pulmonary aspergillosis (IPA).</text>
</comment>
<feature type="signal peptide" evidence="22">
    <location>
        <begin position="1"/>
        <end position="26"/>
    </location>
</feature>
<dbReference type="PANTHER" id="PTHR22763">
    <property type="entry name" value="RING ZINC FINGER PROTEIN"/>
    <property type="match status" value="1"/>
</dbReference>
<dbReference type="GO" id="GO:0061630">
    <property type="term" value="F:ubiquitin protein ligase activity"/>
    <property type="evidence" value="ECO:0007669"/>
    <property type="project" value="UniProtKB-EC"/>
</dbReference>
<dbReference type="InterPro" id="IPR050731">
    <property type="entry name" value="HRD1_E3_ubiq-ligases"/>
</dbReference>
<dbReference type="InterPro" id="IPR021319">
    <property type="entry name" value="DUF2921"/>
</dbReference>
<evidence type="ECO:0000256" key="12">
    <source>
        <dbReference type="ARBA" id="ARBA00022989"/>
    </source>
</evidence>
<dbReference type="InterPro" id="IPR001841">
    <property type="entry name" value="Znf_RING"/>
</dbReference>
<evidence type="ECO:0000256" key="4">
    <source>
        <dbReference type="ARBA" id="ARBA00012483"/>
    </source>
</evidence>
<dbReference type="InterPro" id="IPR013083">
    <property type="entry name" value="Znf_RING/FYVE/PHD"/>
</dbReference>
<comment type="catalytic activity">
    <reaction evidence="1">
        <text>S-ubiquitinyl-[E2 ubiquitin-conjugating enzyme]-L-cysteine + [acceptor protein]-L-lysine = [E2 ubiquitin-conjugating enzyme]-L-cysteine + N(6)-ubiquitinyl-[acceptor protein]-L-lysine.</text>
        <dbReference type="EC" id="2.3.2.27"/>
    </reaction>
</comment>
<evidence type="ECO:0000259" key="23">
    <source>
        <dbReference type="PROSITE" id="PS50089"/>
    </source>
</evidence>
<dbReference type="GO" id="GO:0016567">
    <property type="term" value="P:protein ubiquitination"/>
    <property type="evidence" value="ECO:0007669"/>
    <property type="project" value="UniProtKB-UniPathway"/>
</dbReference>
<evidence type="ECO:0000256" key="8">
    <source>
        <dbReference type="ARBA" id="ARBA00022729"/>
    </source>
</evidence>
<dbReference type="Gene3D" id="3.30.40.10">
    <property type="entry name" value="Zinc/RING finger domain, C3HC4 (zinc finger)"/>
    <property type="match status" value="1"/>
</dbReference>
<feature type="compositionally biased region" description="Basic and acidic residues" evidence="20">
    <location>
        <begin position="697"/>
        <end position="706"/>
    </location>
</feature>
<dbReference type="GO" id="GO:0043161">
    <property type="term" value="P:proteasome-mediated ubiquitin-dependent protein catabolic process"/>
    <property type="evidence" value="ECO:0007669"/>
    <property type="project" value="TreeGrafter"/>
</dbReference>
<keyword evidence="5" id="KW-0808">Transferase</keyword>
<feature type="transmembrane region" description="Helical" evidence="21">
    <location>
        <begin position="371"/>
        <end position="389"/>
    </location>
</feature>
<keyword evidence="8 22" id="KW-0732">Signal</keyword>
<dbReference type="GO" id="GO:0044695">
    <property type="term" value="C:Dsc E3 ubiquitin ligase complex"/>
    <property type="evidence" value="ECO:0007669"/>
    <property type="project" value="TreeGrafter"/>
</dbReference>
<evidence type="ECO:0000256" key="15">
    <source>
        <dbReference type="ARBA" id="ARBA00063126"/>
    </source>
</evidence>
<evidence type="ECO:0000256" key="2">
    <source>
        <dbReference type="ARBA" id="ARBA00004127"/>
    </source>
</evidence>
<evidence type="ECO:0000256" key="3">
    <source>
        <dbReference type="ARBA" id="ARBA00004906"/>
    </source>
</evidence>
<feature type="transmembrane region" description="Helical" evidence="21">
    <location>
        <begin position="627"/>
        <end position="648"/>
    </location>
</feature>
<keyword evidence="12 21" id="KW-1133">Transmembrane helix</keyword>
<keyword evidence="7" id="KW-0479">Metal-binding</keyword>
<dbReference type="SMART" id="SM00184">
    <property type="entry name" value="RING"/>
    <property type="match status" value="1"/>
</dbReference>
<gene>
    <name evidence="24" type="ORF">BT63DRAFT_235731</name>
</gene>
<feature type="transmembrane region" description="Helical" evidence="21">
    <location>
        <begin position="429"/>
        <end position="459"/>
    </location>
</feature>
<dbReference type="GO" id="GO:0012505">
    <property type="term" value="C:endomembrane system"/>
    <property type="evidence" value="ECO:0007669"/>
    <property type="project" value="UniProtKB-SubCell"/>
</dbReference>
<dbReference type="GO" id="GO:0008270">
    <property type="term" value="F:zinc ion binding"/>
    <property type="evidence" value="ECO:0007669"/>
    <property type="project" value="UniProtKB-KW"/>
</dbReference>
<evidence type="ECO:0000256" key="11">
    <source>
        <dbReference type="ARBA" id="ARBA00022833"/>
    </source>
</evidence>
<keyword evidence="11" id="KW-0862">Zinc</keyword>
<keyword evidence="10" id="KW-0833">Ubl conjugation pathway</keyword>
<evidence type="ECO:0000256" key="1">
    <source>
        <dbReference type="ARBA" id="ARBA00000900"/>
    </source>
</evidence>
<evidence type="ECO:0000256" key="13">
    <source>
        <dbReference type="ARBA" id="ARBA00023136"/>
    </source>
</evidence>
<feature type="compositionally biased region" description="Low complexity" evidence="20">
    <location>
        <begin position="682"/>
        <end position="695"/>
    </location>
</feature>
<dbReference type="AlphaFoldDB" id="A0A6A6UFW5"/>
<feature type="domain" description="RING-type" evidence="23">
    <location>
        <begin position="716"/>
        <end position="781"/>
    </location>
</feature>
<evidence type="ECO:0000256" key="18">
    <source>
        <dbReference type="ARBA" id="ARBA00082128"/>
    </source>
</evidence>
<feature type="chain" id="PRO_5025575919" description="DSC E3 ubiquitin ligase complex subunit A" evidence="22">
    <location>
        <begin position="27"/>
        <end position="787"/>
    </location>
</feature>
<comment type="subunit">
    <text evidence="15">Component of the DSC E3 ubiquitin ligase complex composed of dscA, dscB, dscC and dscD.</text>
</comment>
<dbReference type="PANTHER" id="PTHR22763:SF162">
    <property type="entry name" value="TRANSMEMBRANE E3 UBIQUITIN-PROTEIN LIGASE 1"/>
    <property type="match status" value="1"/>
</dbReference>
<comment type="subcellular location">
    <subcellularLocation>
        <location evidence="2">Endomembrane system</location>
        <topology evidence="2">Multi-pass membrane protein</topology>
    </subcellularLocation>
</comment>
<evidence type="ECO:0000256" key="5">
    <source>
        <dbReference type="ARBA" id="ARBA00022679"/>
    </source>
</evidence>
<dbReference type="Pfam" id="PF13639">
    <property type="entry name" value="zf-RING_2"/>
    <property type="match status" value="1"/>
</dbReference>
<name>A0A6A6UFW5_9PEZI</name>
<dbReference type="SUPFAM" id="SSF57850">
    <property type="entry name" value="RING/U-box"/>
    <property type="match status" value="1"/>
</dbReference>
<evidence type="ECO:0000256" key="16">
    <source>
        <dbReference type="ARBA" id="ARBA00071072"/>
    </source>
</evidence>
<dbReference type="Pfam" id="PF11145">
    <property type="entry name" value="DUF2921"/>
    <property type="match status" value="1"/>
</dbReference>
<keyword evidence="6 21" id="KW-0812">Transmembrane</keyword>
<evidence type="ECO:0000256" key="20">
    <source>
        <dbReference type="SAM" id="MobiDB-lite"/>
    </source>
</evidence>
<keyword evidence="25" id="KW-1185">Reference proteome</keyword>
<evidence type="ECO:0000256" key="21">
    <source>
        <dbReference type="SAM" id="Phobius"/>
    </source>
</evidence>
<sequence length="787" mass="88758">MSLWGRRVVSVVVILLLLSLFDSSPGSRSTNKEVDNAVATEDSAWHSLNGSVFGDFNPSENKWLNLTGFRESDGWAWEGLVKARNRAREQTIHALGEGDGEQYLGGNIPKDATIPFYRNVSGCIRGTWIRSSAGEALKRPTPDLETLLPDKIQREKHHYHRNVSGTTGKIQISFGEKGEADEWDNLHARGVKAKLYIEHGRKLEDSSYVILNGLHLLETGSMILVTQSEKFPGLFALPHFALSDRHFSAYQHRLNRTLKDIIDLQKSHRFHDANPWRSSLDEESIDCEIILYLQQHPISTVFDVSSLEKELRFPTGRTGYSVDSLKISMTLFSPDCGYILESADSAQLPGGAKHLVGEKTEVFFFKARRHLIAFGVALLLQALSIMRQTKDSCTPSTKNRISVTSITIFTIGDGLVLLALFTMTTIADMTFITILAMTYLAGISSIMFDTNFVVGIYLVQLEDDIRMRRQQESQSPNRSSTPQVTHPPVDIDVLPLPVTASRAFTPEAPMASDGEGPMEVPTDEVSTSEASRQMFSRVIFSVVCIFILTFWAMTWGTFMRNAYFNLMAFIYVSCWIPQIYRNAIRNCRKALRWDFVVGQSTLRLLPLMYFYAYDGNLLYLAPERNKAIFFAGWAWTQICILVIQDVFGPRLFVPKSWMPPAYDYHPILREDDENARIILGFSSSPNATSPTTSRPGRIREDGTESRDSKFKRLFDCAICMQSVEVPIIPNSNAPDGKAAEGLTGSAFLWRRNYMITPCRHVFHTKCLEAAMRYRLQCPICREGLPPL</sequence>